<feature type="transmembrane region" description="Helical" evidence="1">
    <location>
        <begin position="282"/>
        <end position="300"/>
    </location>
</feature>
<feature type="non-terminal residue" evidence="2">
    <location>
        <position position="303"/>
    </location>
</feature>
<keyword evidence="1" id="KW-0472">Membrane</keyword>
<dbReference type="InterPro" id="IPR019422">
    <property type="entry name" value="7TM_GPCR_serpentine_rcpt_Srh"/>
</dbReference>
<feature type="transmembrane region" description="Helical" evidence="1">
    <location>
        <begin position="252"/>
        <end position="276"/>
    </location>
</feature>
<accession>A0AAN5CIX2</accession>
<keyword evidence="1" id="KW-0812">Transmembrane</keyword>
<evidence type="ECO:0000313" key="3">
    <source>
        <dbReference type="Proteomes" id="UP001328107"/>
    </source>
</evidence>
<proteinExistence type="predicted"/>
<evidence type="ECO:0000313" key="2">
    <source>
        <dbReference type="EMBL" id="GMR45206.1"/>
    </source>
</evidence>
<dbReference type="Pfam" id="PF10318">
    <property type="entry name" value="7TM_GPCR_Srh"/>
    <property type="match status" value="1"/>
</dbReference>
<evidence type="ECO:0008006" key="4">
    <source>
        <dbReference type="Google" id="ProtNLM"/>
    </source>
</evidence>
<feature type="transmembrane region" description="Helical" evidence="1">
    <location>
        <begin position="139"/>
        <end position="160"/>
    </location>
</feature>
<protein>
    <recommendedName>
        <fullName evidence="4">G protein-coupled receptor</fullName>
    </recommendedName>
</protein>
<dbReference type="AlphaFoldDB" id="A0AAN5CIX2"/>
<dbReference type="PANTHER" id="PTHR45830:SF15">
    <property type="entry name" value="SERPENTINE RECEPTOR, CLASS I"/>
    <property type="match status" value="1"/>
</dbReference>
<sequence length="303" mass="35047">GELAFGLEWDRDYFVDFAKTFREYFWPISVFIVHPFTIFVLIWKSQMSLDCKSAYVAHHIILLCFDLYNALLYQMYPLAPLPIFFCFGLLCTENISSRLLLTILAFWTIAICVPYLFLMMRMHQKMLFHGSPFKLSVRWQTVIMLSLCSTLLANLFGFAFTTTEDTEKEAIINSPSIAWTKSFSVNHLVLGDSVGDVGDFFYELILLAVSILINFSFYISITYHSVYKIGRQMDSEFQSHIRSKTQELQLRFIYSLTIQAFLTAIFFITPLALLFIGLVIDLTPIVPDGLFAFARFLFLVKNE</sequence>
<dbReference type="Proteomes" id="UP001328107">
    <property type="component" value="Unassembled WGS sequence"/>
</dbReference>
<feature type="transmembrane region" description="Helical" evidence="1">
    <location>
        <begin position="200"/>
        <end position="223"/>
    </location>
</feature>
<gene>
    <name evidence="2" type="ORF">PMAYCL1PPCAC_15402</name>
</gene>
<feature type="transmembrane region" description="Helical" evidence="1">
    <location>
        <begin position="95"/>
        <end position="118"/>
    </location>
</feature>
<feature type="transmembrane region" description="Helical" evidence="1">
    <location>
        <begin position="55"/>
        <end position="75"/>
    </location>
</feature>
<keyword evidence="3" id="KW-1185">Reference proteome</keyword>
<keyword evidence="1" id="KW-1133">Transmembrane helix</keyword>
<organism evidence="2 3">
    <name type="scientific">Pristionchus mayeri</name>
    <dbReference type="NCBI Taxonomy" id="1317129"/>
    <lineage>
        <taxon>Eukaryota</taxon>
        <taxon>Metazoa</taxon>
        <taxon>Ecdysozoa</taxon>
        <taxon>Nematoda</taxon>
        <taxon>Chromadorea</taxon>
        <taxon>Rhabditida</taxon>
        <taxon>Rhabditina</taxon>
        <taxon>Diplogasteromorpha</taxon>
        <taxon>Diplogasteroidea</taxon>
        <taxon>Neodiplogasteridae</taxon>
        <taxon>Pristionchus</taxon>
    </lineage>
</organism>
<feature type="transmembrane region" description="Helical" evidence="1">
    <location>
        <begin position="24"/>
        <end position="43"/>
    </location>
</feature>
<reference evidence="3" key="1">
    <citation type="submission" date="2022-10" db="EMBL/GenBank/DDBJ databases">
        <title>Genome assembly of Pristionchus species.</title>
        <authorList>
            <person name="Yoshida K."/>
            <person name="Sommer R.J."/>
        </authorList>
    </citation>
    <scope>NUCLEOTIDE SEQUENCE [LARGE SCALE GENOMIC DNA]</scope>
    <source>
        <strain evidence="3">RS5460</strain>
    </source>
</reference>
<name>A0AAN5CIX2_9BILA</name>
<feature type="non-terminal residue" evidence="2">
    <location>
        <position position="1"/>
    </location>
</feature>
<dbReference type="EMBL" id="BTRK01000004">
    <property type="protein sequence ID" value="GMR45206.1"/>
    <property type="molecule type" value="Genomic_DNA"/>
</dbReference>
<evidence type="ECO:0000256" key="1">
    <source>
        <dbReference type="SAM" id="Phobius"/>
    </source>
</evidence>
<comment type="caution">
    <text evidence="2">The sequence shown here is derived from an EMBL/GenBank/DDBJ whole genome shotgun (WGS) entry which is preliminary data.</text>
</comment>
<dbReference type="PANTHER" id="PTHR45830">
    <property type="entry name" value="SERPENTINE RECEPTOR, CLASS I"/>
    <property type="match status" value="1"/>
</dbReference>